<dbReference type="AlphaFoldDB" id="A0A8R1EF15"/>
<dbReference type="Gene3D" id="2.60.40.1660">
    <property type="entry name" value="Na, k-atpase alpha subunit"/>
    <property type="match status" value="1"/>
</dbReference>
<proteinExistence type="predicted"/>
<keyword evidence="3" id="KW-1185">Reference proteome</keyword>
<dbReference type="InterPro" id="IPR038702">
    <property type="entry name" value="Na/K_ATPase_sub_beta_sf"/>
</dbReference>
<dbReference type="Proteomes" id="UP000005237">
    <property type="component" value="Unassembled WGS sequence"/>
</dbReference>
<evidence type="ECO:0000313" key="2">
    <source>
        <dbReference type="EnsemblMetazoa" id="CJA34933.1"/>
    </source>
</evidence>
<protein>
    <submittedName>
        <fullName evidence="2">Uncharacterized protein</fullName>
    </submittedName>
</protein>
<organism evidence="2 3">
    <name type="scientific">Caenorhabditis japonica</name>
    <dbReference type="NCBI Taxonomy" id="281687"/>
    <lineage>
        <taxon>Eukaryota</taxon>
        <taxon>Metazoa</taxon>
        <taxon>Ecdysozoa</taxon>
        <taxon>Nematoda</taxon>
        <taxon>Chromadorea</taxon>
        <taxon>Rhabditida</taxon>
        <taxon>Rhabditina</taxon>
        <taxon>Rhabditomorpha</taxon>
        <taxon>Rhabditoidea</taxon>
        <taxon>Rhabditidae</taxon>
        <taxon>Peloderinae</taxon>
        <taxon>Caenorhabditis</taxon>
    </lineage>
</organism>
<name>A0A8R1EF15_CAEJA</name>
<evidence type="ECO:0000313" key="3">
    <source>
        <dbReference type="Proteomes" id="UP000005237"/>
    </source>
</evidence>
<sequence length="116" mass="13549">MTSVQSMGRRGPKMSDGTEFDTGPFGYVFSFIYLAILWGLAIIAAIAIVYFYYSRLDRQFPTYFGEGSFLGGVPKVTFDPNPRRFEENTNRNLMEWNIYDFKSYLNLLIRYKHVLK</sequence>
<keyword evidence="1" id="KW-0472">Membrane</keyword>
<reference evidence="2" key="2">
    <citation type="submission" date="2022-06" db="UniProtKB">
        <authorList>
            <consortium name="EnsemblMetazoa"/>
        </authorList>
    </citation>
    <scope>IDENTIFICATION</scope>
    <source>
        <strain evidence="2">DF5081</strain>
    </source>
</reference>
<reference evidence="3" key="1">
    <citation type="submission" date="2010-08" db="EMBL/GenBank/DDBJ databases">
        <authorList>
            <consortium name="Caenorhabditis japonica Sequencing Consortium"/>
            <person name="Wilson R.K."/>
        </authorList>
    </citation>
    <scope>NUCLEOTIDE SEQUENCE [LARGE SCALE GENOMIC DNA]</scope>
    <source>
        <strain evidence="3">DF5081</strain>
    </source>
</reference>
<evidence type="ECO:0000256" key="1">
    <source>
        <dbReference type="SAM" id="Phobius"/>
    </source>
</evidence>
<dbReference type="EnsemblMetazoa" id="CJA34933.1">
    <property type="protein sequence ID" value="CJA34933.1"/>
    <property type="gene ID" value="WBGene00210780"/>
</dbReference>
<accession>A0A8R1EF15</accession>
<feature type="transmembrane region" description="Helical" evidence="1">
    <location>
        <begin position="31"/>
        <end position="53"/>
    </location>
</feature>
<keyword evidence="1" id="KW-1133">Transmembrane helix</keyword>
<keyword evidence="1" id="KW-0812">Transmembrane</keyword>